<feature type="binding site" evidence="8">
    <location>
        <position position="103"/>
    </location>
    <ligand>
        <name>ATP</name>
        <dbReference type="ChEBI" id="CHEBI:30616"/>
    </ligand>
</feature>
<keyword evidence="4 10" id="KW-0547">Nucleotide-binding</keyword>
<evidence type="ECO:0000256" key="4">
    <source>
        <dbReference type="ARBA" id="ARBA00022741"/>
    </source>
</evidence>
<sequence length="133" mass="14919">MTEKTFVIIKPDGIQRQLIGKVIQRFEQANLTLEKMKMKTLTKEVLTEHYQHVSKQPFFPGLCAFMMECPVVLLILSGERAVARVRQLVGATDPLEAAPGTIRADFGTSKQRNVVHASDSLESATIEIERFFG</sequence>
<dbReference type="InterPro" id="IPR023005">
    <property type="entry name" value="Nucleoside_diP_kinase_AS"/>
</dbReference>
<dbReference type="PROSITE" id="PS51374">
    <property type="entry name" value="NDPK_LIKE"/>
    <property type="match status" value="1"/>
</dbReference>
<organism evidence="12 13">
    <name type="scientific">Candidatus Enterococcus willemsii</name>
    <dbReference type="NCBI Taxonomy" id="1857215"/>
    <lineage>
        <taxon>Bacteria</taxon>
        <taxon>Bacillati</taxon>
        <taxon>Bacillota</taxon>
        <taxon>Bacilli</taxon>
        <taxon>Lactobacillales</taxon>
        <taxon>Enterococcaceae</taxon>
        <taxon>Enterococcus</taxon>
    </lineage>
</organism>
<keyword evidence="3 10" id="KW-0808">Transferase</keyword>
<dbReference type="InterPro" id="IPR034907">
    <property type="entry name" value="NDK-like_dom"/>
</dbReference>
<dbReference type="CDD" id="cd04413">
    <property type="entry name" value="NDPk_I"/>
    <property type="match status" value="1"/>
</dbReference>
<dbReference type="Gene3D" id="3.30.70.141">
    <property type="entry name" value="Nucleoside diphosphate kinase-like domain"/>
    <property type="match status" value="1"/>
</dbReference>
<evidence type="ECO:0000313" key="12">
    <source>
        <dbReference type="EMBL" id="KAF1304091.1"/>
    </source>
</evidence>
<dbReference type="Pfam" id="PF00334">
    <property type="entry name" value="NDK"/>
    <property type="match status" value="1"/>
</dbReference>
<evidence type="ECO:0000256" key="3">
    <source>
        <dbReference type="ARBA" id="ARBA00022679"/>
    </source>
</evidence>
<evidence type="ECO:0000256" key="6">
    <source>
        <dbReference type="ARBA" id="ARBA00022840"/>
    </source>
</evidence>
<evidence type="ECO:0000256" key="1">
    <source>
        <dbReference type="ARBA" id="ARBA00001946"/>
    </source>
</evidence>
<evidence type="ECO:0000256" key="9">
    <source>
        <dbReference type="RuleBase" id="RU004011"/>
    </source>
</evidence>
<name>A0ABQ6YZP9_9ENTE</name>
<feature type="binding site" evidence="8">
    <location>
        <position position="92"/>
    </location>
    <ligand>
        <name>ATP</name>
        <dbReference type="ChEBI" id="CHEBI:30616"/>
    </ligand>
</feature>
<dbReference type="RefSeq" id="WP_161901962.1">
    <property type="nucleotide sequence ID" value="NZ_MAEL01000035.1"/>
</dbReference>
<dbReference type="EC" id="2.7.4.6" evidence="10"/>
<comment type="similarity">
    <text evidence="2 8 9">Belongs to the NDK family.</text>
</comment>
<protein>
    <recommendedName>
        <fullName evidence="10">Nucleoside diphosphate kinase</fullName>
        <ecNumber evidence="10">2.7.4.6</ecNumber>
    </recommendedName>
</protein>
<proteinExistence type="inferred from homology"/>
<gene>
    <name evidence="12" type="ORF">BAU17_04145</name>
</gene>
<dbReference type="InterPro" id="IPR001564">
    <property type="entry name" value="Nucleoside_diP_kinase"/>
</dbReference>
<comment type="caution">
    <text evidence="12">The sequence shown here is derived from an EMBL/GenBank/DDBJ whole genome shotgun (WGS) entry which is preliminary data.</text>
</comment>
<evidence type="ECO:0000259" key="11">
    <source>
        <dbReference type="SMART" id="SM00562"/>
    </source>
</evidence>
<evidence type="ECO:0000256" key="8">
    <source>
        <dbReference type="PROSITE-ProRule" id="PRU00706"/>
    </source>
</evidence>
<evidence type="ECO:0000313" key="13">
    <source>
        <dbReference type="Proteomes" id="UP000782705"/>
    </source>
</evidence>
<keyword evidence="7" id="KW-0546">Nucleotide metabolism</keyword>
<accession>A0ABQ6YZP9</accession>
<dbReference type="PROSITE" id="PS00469">
    <property type="entry name" value="NDPK"/>
    <property type="match status" value="1"/>
</dbReference>
<dbReference type="PRINTS" id="PR01243">
    <property type="entry name" value="NUCDPKINASE"/>
</dbReference>
<feature type="binding site" evidence="8">
    <location>
        <position position="86"/>
    </location>
    <ligand>
        <name>ATP</name>
        <dbReference type="ChEBI" id="CHEBI:30616"/>
    </ligand>
</feature>
<evidence type="ECO:0000256" key="10">
    <source>
        <dbReference type="RuleBase" id="RU004013"/>
    </source>
</evidence>
<keyword evidence="6 10" id="KW-0067">ATP-binding</keyword>
<feature type="binding site" evidence="8">
    <location>
        <position position="58"/>
    </location>
    <ligand>
        <name>ATP</name>
        <dbReference type="ChEBI" id="CHEBI:30616"/>
    </ligand>
</feature>
<dbReference type="PANTHER" id="PTHR11349">
    <property type="entry name" value="NUCLEOSIDE DIPHOSPHATE KINASE"/>
    <property type="match status" value="1"/>
</dbReference>
<dbReference type="GO" id="GO:0016301">
    <property type="term" value="F:kinase activity"/>
    <property type="evidence" value="ECO:0007669"/>
    <property type="project" value="UniProtKB-KW"/>
</dbReference>
<dbReference type="EMBL" id="MAEL01000035">
    <property type="protein sequence ID" value="KAF1304091.1"/>
    <property type="molecule type" value="Genomic_DNA"/>
</dbReference>
<feature type="domain" description="Nucleoside diphosphate kinase-like" evidence="11">
    <location>
        <begin position="2"/>
        <end position="133"/>
    </location>
</feature>
<evidence type="ECO:0000256" key="7">
    <source>
        <dbReference type="ARBA" id="ARBA00023080"/>
    </source>
</evidence>
<evidence type="ECO:0000256" key="5">
    <source>
        <dbReference type="ARBA" id="ARBA00022777"/>
    </source>
</evidence>
<feature type="binding site" evidence="8">
    <location>
        <position position="113"/>
    </location>
    <ligand>
        <name>ATP</name>
        <dbReference type="ChEBI" id="CHEBI:30616"/>
    </ligand>
</feature>
<evidence type="ECO:0000256" key="2">
    <source>
        <dbReference type="ARBA" id="ARBA00008142"/>
    </source>
</evidence>
<dbReference type="SMART" id="SM00562">
    <property type="entry name" value="NDK"/>
    <property type="match status" value="1"/>
</dbReference>
<dbReference type="SUPFAM" id="SSF54919">
    <property type="entry name" value="Nucleoside diphosphate kinase, NDK"/>
    <property type="match status" value="1"/>
</dbReference>
<feature type="active site" description="Pros-phosphohistidine intermediate" evidence="8">
    <location>
        <position position="116"/>
    </location>
</feature>
<dbReference type="NCBIfam" id="NF001908">
    <property type="entry name" value="PRK00668.1"/>
    <property type="match status" value="1"/>
</dbReference>
<comment type="cofactor">
    <cofactor evidence="1">
        <name>Mg(2+)</name>
        <dbReference type="ChEBI" id="CHEBI:18420"/>
    </cofactor>
</comment>
<reference evidence="12 13" key="1">
    <citation type="submission" date="2016-06" db="EMBL/GenBank/DDBJ databases">
        <title>Four novel species of enterococci isolated from chicken manure.</title>
        <authorList>
            <person name="Van Tyne D."/>
        </authorList>
    </citation>
    <scope>NUCLEOTIDE SEQUENCE [LARGE SCALE GENOMIC DNA]</scope>
    <source>
        <strain evidence="12 13">CU12B</strain>
    </source>
</reference>
<keyword evidence="13" id="KW-1185">Reference proteome</keyword>
<feature type="binding site" evidence="8">
    <location>
        <position position="10"/>
    </location>
    <ligand>
        <name>ATP</name>
        <dbReference type="ChEBI" id="CHEBI:30616"/>
    </ligand>
</feature>
<dbReference type="InterPro" id="IPR036850">
    <property type="entry name" value="NDK-like_dom_sf"/>
</dbReference>
<comment type="catalytic activity">
    <reaction evidence="10">
        <text>a 2'-deoxyribonucleoside 5'-diphosphate + ATP = a 2'-deoxyribonucleoside 5'-triphosphate + ADP</text>
        <dbReference type="Rhea" id="RHEA:44640"/>
        <dbReference type="ChEBI" id="CHEBI:30616"/>
        <dbReference type="ChEBI" id="CHEBI:61560"/>
        <dbReference type="ChEBI" id="CHEBI:73316"/>
        <dbReference type="ChEBI" id="CHEBI:456216"/>
        <dbReference type="EC" id="2.7.4.6"/>
    </reaction>
</comment>
<keyword evidence="5 10" id="KW-0418">Kinase</keyword>
<dbReference type="Proteomes" id="UP000782705">
    <property type="component" value="Unassembled WGS sequence"/>
</dbReference>